<name>A0A2Z3GVC2_9BACT</name>
<evidence type="ECO:0000259" key="1">
    <source>
        <dbReference type="Pfam" id="PF01706"/>
    </source>
</evidence>
<sequence length="338" mass="37212">MCSVSCLARSQSEMTQRTRSTFAQLVARMAESNGEDAALMLLRVLPVDVAENVLSQLSLESSMRLRRRLRLAPSEPPPIAELDDALAQFFDLLRLIRRRAAMSPDEIAAEQPPPANPIDELKLIPPDQLARAMEGEQAGAVSLILSALDPATVGQIIRRLPAEQRADIALRIAKPGTRNLSLLQPLAKAVVEKTRKLRDVPSAPSQEELIQNLADMLRSFPRNDRMPVVQKLEQADPEIASRVVEKLYRMEDLLRIPDRQIQMLLGKLDVKTVAVALKGAVPAIRQKVTSNMSSRSKSVLEEESELLGSIADSVVREAQGTVLAAVRKGEEDGQITMD</sequence>
<dbReference type="KEGG" id="gog:C1280_12205"/>
<dbReference type="EMBL" id="CP025958">
    <property type="protein sequence ID" value="AWM37673.1"/>
    <property type="molecule type" value="Genomic_DNA"/>
</dbReference>
<dbReference type="SUPFAM" id="SSF48029">
    <property type="entry name" value="FliG"/>
    <property type="match status" value="1"/>
</dbReference>
<feature type="domain" description="Flagellar motor switch protein FliG middle" evidence="2">
    <location>
        <begin position="126"/>
        <end position="194"/>
    </location>
</feature>
<organism evidence="3 4">
    <name type="scientific">Gemmata obscuriglobus</name>
    <dbReference type="NCBI Taxonomy" id="114"/>
    <lineage>
        <taxon>Bacteria</taxon>
        <taxon>Pseudomonadati</taxon>
        <taxon>Planctomycetota</taxon>
        <taxon>Planctomycetia</taxon>
        <taxon>Gemmatales</taxon>
        <taxon>Gemmataceae</taxon>
        <taxon>Gemmata</taxon>
    </lineage>
</organism>
<evidence type="ECO:0000313" key="3">
    <source>
        <dbReference type="EMBL" id="AWM37673.1"/>
    </source>
</evidence>
<dbReference type="Gene3D" id="1.10.220.30">
    <property type="match status" value="2"/>
</dbReference>
<gene>
    <name evidence="3" type="ORF">C1280_12205</name>
</gene>
<dbReference type="PANTHER" id="PTHR30534:SF0">
    <property type="entry name" value="FLAGELLAR MOTOR SWITCH PROTEIN FLIG"/>
    <property type="match status" value="1"/>
</dbReference>
<dbReference type="OrthoDB" id="9780302at2"/>
<accession>A0A2Z3GVC2</accession>
<dbReference type="PRINTS" id="PR00954">
    <property type="entry name" value="FLGMOTORFLIG"/>
</dbReference>
<proteinExistence type="predicted"/>
<evidence type="ECO:0008006" key="5">
    <source>
        <dbReference type="Google" id="ProtNLM"/>
    </source>
</evidence>
<dbReference type="Pfam" id="PF01706">
    <property type="entry name" value="FliG_C"/>
    <property type="match status" value="1"/>
</dbReference>
<keyword evidence="4" id="KW-1185">Reference proteome</keyword>
<dbReference type="PANTHER" id="PTHR30534">
    <property type="entry name" value="FLAGELLAR MOTOR SWITCH PROTEIN FLIG"/>
    <property type="match status" value="1"/>
</dbReference>
<dbReference type="Pfam" id="PF14841">
    <property type="entry name" value="FliG_M"/>
    <property type="match status" value="1"/>
</dbReference>
<dbReference type="GO" id="GO:0003774">
    <property type="term" value="F:cytoskeletal motor activity"/>
    <property type="evidence" value="ECO:0007669"/>
    <property type="project" value="InterPro"/>
</dbReference>
<dbReference type="AlphaFoldDB" id="A0A2Z3GVC2"/>
<protein>
    <recommendedName>
        <fullName evidence="5">Flagellar motor switch protein FliG</fullName>
    </recommendedName>
</protein>
<dbReference type="InterPro" id="IPR000090">
    <property type="entry name" value="Flg_Motor_Flig"/>
</dbReference>
<dbReference type="GO" id="GO:0006935">
    <property type="term" value="P:chemotaxis"/>
    <property type="evidence" value="ECO:0007669"/>
    <property type="project" value="InterPro"/>
</dbReference>
<evidence type="ECO:0000259" key="2">
    <source>
        <dbReference type="Pfam" id="PF14841"/>
    </source>
</evidence>
<dbReference type="Proteomes" id="UP000245802">
    <property type="component" value="Chromosome"/>
</dbReference>
<dbReference type="InterPro" id="IPR011002">
    <property type="entry name" value="FliG_a-hlx"/>
</dbReference>
<evidence type="ECO:0000313" key="4">
    <source>
        <dbReference type="Proteomes" id="UP000245802"/>
    </source>
</evidence>
<reference evidence="3 4" key="1">
    <citation type="submission" date="2018-01" db="EMBL/GenBank/DDBJ databases">
        <title>G. obscuriglobus.</title>
        <authorList>
            <person name="Franke J."/>
            <person name="Blomberg W."/>
            <person name="Selmecki A."/>
        </authorList>
    </citation>
    <scope>NUCLEOTIDE SEQUENCE [LARGE SCALE GENOMIC DNA]</scope>
    <source>
        <strain evidence="3 4">DSM 5831</strain>
    </source>
</reference>
<dbReference type="GO" id="GO:0009288">
    <property type="term" value="C:bacterial-type flagellum"/>
    <property type="evidence" value="ECO:0007669"/>
    <property type="project" value="InterPro"/>
</dbReference>
<dbReference type="GO" id="GO:0071973">
    <property type="term" value="P:bacterial-type flagellum-dependent cell motility"/>
    <property type="evidence" value="ECO:0007669"/>
    <property type="project" value="InterPro"/>
</dbReference>
<dbReference type="InterPro" id="IPR023087">
    <property type="entry name" value="Flg_Motor_Flig_C"/>
</dbReference>
<feature type="domain" description="Flagellar motor switch protein FliG C-terminal" evidence="1">
    <location>
        <begin position="231"/>
        <end position="337"/>
    </location>
</feature>
<dbReference type="InterPro" id="IPR032779">
    <property type="entry name" value="FliG_M"/>
</dbReference>